<keyword evidence="1" id="KW-0862">Zinc</keyword>
<accession>A0A1Q3B4W4</accession>
<dbReference type="InParanoid" id="A0A1Q3B4W4"/>
<dbReference type="InterPro" id="IPR007527">
    <property type="entry name" value="Znf_SWIM"/>
</dbReference>
<name>A0A1Q3B4W4_CEPFO</name>
<organism evidence="3 4">
    <name type="scientific">Cephalotus follicularis</name>
    <name type="common">Albany pitcher plant</name>
    <dbReference type="NCBI Taxonomy" id="3775"/>
    <lineage>
        <taxon>Eukaryota</taxon>
        <taxon>Viridiplantae</taxon>
        <taxon>Streptophyta</taxon>
        <taxon>Embryophyta</taxon>
        <taxon>Tracheophyta</taxon>
        <taxon>Spermatophyta</taxon>
        <taxon>Magnoliopsida</taxon>
        <taxon>eudicotyledons</taxon>
        <taxon>Gunneridae</taxon>
        <taxon>Pentapetalae</taxon>
        <taxon>rosids</taxon>
        <taxon>fabids</taxon>
        <taxon>Oxalidales</taxon>
        <taxon>Cephalotaceae</taxon>
        <taxon>Cephalotus</taxon>
    </lineage>
</organism>
<dbReference type="Pfam" id="PF04434">
    <property type="entry name" value="SWIM"/>
    <property type="match status" value="1"/>
</dbReference>
<dbReference type="OrthoDB" id="1886636at2759"/>
<keyword evidence="1" id="KW-0479">Metal-binding</keyword>
<evidence type="ECO:0000256" key="1">
    <source>
        <dbReference type="PROSITE-ProRule" id="PRU00325"/>
    </source>
</evidence>
<proteinExistence type="predicted"/>
<gene>
    <name evidence="3" type="ORF">CFOL_v3_06593</name>
</gene>
<sequence length="698" mass="80443">MKGHESKMPRMEDILNLPVQDPPCAEFSAAHIKWVKVEGGRLGGDDIALIPFARVDDFVKGESSNAECPASFRIESRRKRSEGSIRKPRVDGYLEYTLYWCSYGPEDFRDSECGMRDGSNVKPASGKGSRPGRCHMMRGCLCHFTVKRLYTRPLLALIIYNQRKHVDKTGAPCHGILDRDAVGTRAMYAPRISEELRQKVMSMLYIGVSLDNIIQHHIEVVQGHGGPHNRDDFLTRNDVRNMERVVRNSSHELHANDVCSVEMWMQRHSKHVFFFQENSGSEPFILGIQTDWQLQQMLRYGHNGSIASHSTFGLKKLKYPLCSLLVFDSSHNAIPVAWIITSSFVGQDFHKWIGSLAERIRTKDPRWKPNAFLVDDPSFNITVIREAFQCRVLLCIWHVRRSWIRSLLKKCCNIDVQQEMFKHLGWIFYSTRSGPNAGDAVEEFMQVFVDQCAFMDYFKRRWLPYIELWIHGIRSLPMASPEPHAAIESYHLRLKAKLFTERQANFWQRIDWLIHTLTTEFHSMYWLDQYSVETGCFANLRDESFLTNAWYQAMHIPDVNVILDEQSLHLAKVISQANRSLAYTVWNPGSEFSLCDCSWSRLGNLCKHVIKVAILCKNRQVARPLLATQIYRQALLTLLHNIPDDPVVLDHAILHANRLQQDIKGLEDLSNNGLLQPLPSEMNSQVADNPLLYTRLSY</sequence>
<dbReference type="PROSITE" id="PS50966">
    <property type="entry name" value="ZF_SWIM"/>
    <property type="match status" value="1"/>
</dbReference>
<dbReference type="EMBL" id="BDDD01000292">
    <property type="protein sequence ID" value="GAV63071.1"/>
    <property type="molecule type" value="Genomic_DNA"/>
</dbReference>
<dbReference type="PANTHER" id="PTHR33977:SF4">
    <property type="entry name" value="SWIM-TYPE DOMAIN-CONTAINING PROTEIN"/>
    <property type="match status" value="1"/>
</dbReference>
<dbReference type="STRING" id="3775.A0A1Q3B4W4"/>
<dbReference type="GO" id="GO:0008270">
    <property type="term" value="F:zinc ion binding"/>
    <property type="evidence" value="ECO:0007669"/>
    <property type="project" value="UniProtKB-KW"/>
</dbReference>
<feature type="domain" description="SWIM-type" evidence="2">
    <location>
        <begin position="583"/>
        <end position="617"/>
    </location>
</feature>
<comment type="caution">
    <text evidence="3">The sequence shown here is derived from an EMBL/GenBank/DDBJ whole genome shotgun (WGS) entry which is preliminary data.</text>
</comment>
<dbReference type="PANTHER" id="PTHR33977">
    <property type="entry name" value="ZINC ION BINDING PROTEIN"/>
    <property type="match status" value="1"/>
</dbReference>
<evidence type="ECO:0000313" key="4">
    <source>
        <dbReference type="Proteomes" id="UP000187406"/>
    </source>
</evidence>
<protein>
    <recommendedName>
        <fullName evidence="2">SWIM-type domain-containing protein</fullName>
    </recommendedName>
</protein>
<keyword evidence="1" id="KW-0863">Zinc-finger</keyword>
<dbReference type="AlphaFoldDB" id="A0A1Q3B4W4"/>
<evidence type="ECO:0000313" key="3">
    <source>
        <dbReference type="EMBL" id="GAV63071.1"/>
    </source>
</evidence>
<evidence type="ECO:0000259" key="2">
    <source>
        <dbReference type="PROSITE" id="PS50966"/>
    </source>
</evidence>
<reference evidence="4" key="1">
    <citation type="submission" date="2016-04" db="EMBL/GenBank/DDBJ databases">
        <title>Cephalotus genome sequencing.</title>
        <authorList>
            <person name="Fukushima K."/>
            <person name="Hasebe M."/>
            <person name="Fang X."/>
        </authorList>
    </citation>
    <scope>NUCLEOTIDE SEQUENCE [LARGE SCALE GENOMIC DNA]</scope>
    <source>
        <strain evidence="4">cv. St1</strain>
    </source>
</reference>
<keyword evidence="4" id="KW-1185">Reference proteome</keyword>
<dbReference type="Proteomes" id="UP000187406">
    <property type="component" value="Unassembled WGS sequence"/>
</dbReference>